<organism evidence="7 8">
    <name type="scientific">Flavobacterium akiainvivens</name>
    <dbReference type="NCBI Taxonomy" id="1202724"/>
    <lineage>
        <taxon>Bacteria</taxon>
        <taxon>Pseudomonadati</taxon>
        <taxon>Bacteroidota</taxon>
        <taxon>Flavobacteriia</taxon>
        <taxon>Flavobacteriales</taxon>
        <taxon>Flavobacteriaceae</taxon>
        <taxon>Flavobacterium</taxon>
    </lineage>
</organism>
<evidence type="ECO:0000256" key="1">
    <source>
        <dbReference type="ARBA" id="ARBA00009179"/>
    </source>
</evidence>
<feature type="domain" description="PDZ" evidence="6">
    <location>
        <begin position="234"/>
        <end position="285"/>
    </location>
</feature>
<dbReference type="EMBL" id="LIYD01000005">
    <property type="protein sequence ID" value="KOS05535.1"/>
    <property type="molecule type" value="Genomic_DNA"/>
</dbReference>
<dbReference type="Pfam" id="PF03572">
    <property type="entry name" value="Peptidase_S41"/>
    <property type="match status" value="1"/>
</dbReference>
<dbReference type="PANTHER" id="PTHR32060:SF22">
    <property type="entry name" value="CARBOXYL-TERMINAL-PROCESSING PEPTIDASE 3, CHLOROPLASTIC"/>
    <property type="match status" value="1"/>
</dbReference>
<evidence type="ECO:0000256" key="4">
    <source>
        <dbReference type="ARBA" id="ARBA00022825"/>
    </source>
</evidence>
<dbReference type="GO" id="GO:0030288">
    <property type="term" value="C:outer membrane-bounded periplasmic space"/>
    <property type="evidence" value="ECO:0007669"/>
    <property type="project" value="TreeGrafter"/>
</dbReference>
<dbReference type="SUPFAM" id="SSF50156">
    <property type="entry name" value="PDZ domain-like"/>
    <property type="match status" value="1"/>
</dbReference>
<dbReference type="PROSITE" id="PS50106">
    <property type="entry name" value="PDZ"/>
    <property type="match status" value="1"/>
</dbReference>
<evidence type="ECO:0000259" key="6">
    <source>
        <dbReference type="PROSITE" id="PS50106"/>
    </source>
</evidence>
<keyword evidence="3" id="KW-0378">Hydrolase</keyword>
<dbReference type="STRING" id="1202724.AM493_05425"/>
<accession>A0A0M8M9T0</accession>
<name>A0A0M8M9T0_9FLAO</name>
<dbReference type="CDD" id="cd07560">
    <property type="entry name" value="Peptidase_S41_CPP"/>
    <property type="match status" value="1"/>
</dbReference>
<dbReference type="GO" id="GO:0007165">
    <property type="term" value="P:signal transduction"/>
    <property type="evidence" value="ECO:0007669"/>
    <property type="project" value="TreeGrafter"/>
</dbReference>
<dbReference type="GO" id="GO:0006508">
    <property type="term" value="P:proteolysis"/>
    <property type="evidence" value="ECO:0007669"/>
    <property type="project" value="UniProtKB-KW"/>
</dbReference>
<dbReference type="InterPro" id="IPR001478">
    <property type="entry name" value="PDZ"/>
</dbReference>
<dbReference type="PATRIC" id="fig|1202724.3.peg.1121"/>
<comment type="similarity">
    <text evidence="1">Belongs to the peptidase S41A family.</text>
</comment>
<proteinExistence type="inferred from homology"/>
<dbReference type="SMART" id="SM00245">
    <property type="entry name" value="TSPc"/>
    <property type="match status" value="1"/>
</dbReference>
<dbReference type="SUPFAM" id="SSF52096">
    <property type="entry name" value="ClpP/crotonase"/>
    <property type="match status" value="1"/>
</dbReference>
<protein>
    <recommendedName>
        <fullName evidence="6">PDZ domain-containing protein</fullName>
    </recommendedName>
</protein>
<evidence type="ECO:0000313" key="8">
    <source>
        <dbReference type="Proteomes" id="UP000037755"/>
    </source>
</evidence>
<dbReference type="RefSeq" id="WP_054406734.1">
    <property type="nucleotide sequence ID" value="NZ_FOYA01000003.1"/>
</dbReference>
<dbReference type="AlphaFoldDB" id="A0A0M8M9T0"/>
<dbReference type="OrthoDB" id="9812068at2"/>
<evidence type="ECO:0000256" key="2">
    <source>
        <dbReference type="ARBA" id="ARBA00022670"/>
    </source>
</evidence>
<evidence type="ECO:0000313" key="7">
    <source>
        <dbReference type="EMBL" id="KOS05535.1"/>
    </source>
</evidence>
<feature type="chain" id="PRO_5005818458" description="PDZ domain-containing protein" evidence="5">
    <location>
        <begin position="18"/>
        <end position="681"/>
    </location>
</feature>
<sequence length="681" mass="76881">MKKLLAFILLCSLTLQAQDATKACTTFSRINQVMQERHYQPKAVDDSLSVYIYNAVMDQLDENHVLFLQEEAEVLAKHKYSIDNYILNNDCSFFNDFVVTYKKALERNKILVEEIAAAPMPYAGKDSLYYSKKAFPYIKDAERIKGFLRKRITYDVLEDIARMGTNKDSLQKLVDKLFPTSKNKVIDSYLCRVNTLLTPSEGFENAMYNRFYSAFCSYFDPHSTYFNYNEKASFVSTISTSNLSLGLYVSQNDSEEVVVDEVVPGGPAYDTQKVAKGDKIIKLESGGTEYTVSCASMETIGNIIYSDTYKTVSLTLRKNDGTQYDVTLEKKVMKADDHSVYSYVLGEGKEKTGYIKIPSFYTAFDNGEEGDGCADDVAKELAKLRKAGISGLIVDLQYNGGGSMDEVIRMAGMFINFGPISVMTDRTKTYNTVRDYNRGMLYDGPMVVLVNGYTASASEFFAGVMQDYNRAVIVGSPTVGKATMQTILPLNEEQTDFVKVTIDKFYRVTGKSSQYSGIIPDIELPFALNSLLMREKDMPMAIKNDSIDIKLRYAKLPDEALKQAVTLSENRLGSNPVLTGIADVNKRVDELYKRERKPVAINFQTVYDNAHTMDKLWKEITDKLQAENSFNVNNTIGTQDTQNQDAFYKSMNDAKIKTIRQDPYIFESLKVLNDINNYKSN</sequence>
<dbReference type="Proteomes" id="UP000037755">
    <property type="component" value="Unassembled WGS sequence"/>
</dbReference>
<keyword evidence="8" id="KW-1185">Reference proteome</keyword>
<dbReference type="Gene3D" id="3.90.226.10">
    <property type="entry name" value="2-enoyl-CoA Hydratase, Chain A, domain 1"/>
    <property type="match status" value="1"/>
</dbReference>
<dbReference type="Gene3D" id="2.30.42.10">
    <property type="match status" value="1"/>
</dbReference>
<evidence type="ECO:0000256" key="3">
    <source>
        <dbReference type="ARBA" id="ARBA00022801"/>
    </source>
</evidence>
<gene>
    <name evidence="7" type="ORF">AM493_05425</name>
</gene>
<dbReference type="InterPro" id="IPR040573">
    <property type="entry name" value="TSP_N"/>
</dbReference>
<dbReference type="PANTHER" id="PTHR32060">
    <property type="entry name" value="TAIL-SPECIFIC PROTEASE"/>
    <property type="match status" value="1"/>
</dbReference>
<dbReference type="GO" id="GO:0004175">
    <property type="term" value="F:endopeptidase activity"/>
    <property type="evidence" value="ECO:0007669"/>
    <property type="project" value="TreeGrafter"/>
</dbReference>
<evidence type="ECO:0000256" key="5">
    <source>
        <dbReference type="SAM" id="SignalP"/>
    </source>
</evidence>
<dbReference type="Pfam" id="PF17804">
    <property type="entry name" value="TSP_NTD"/>
    <property type="match status" value="1"/>
</dbReference>
<feature type="signal peptide" evidence="5">
    <location>
        <begin position="1"/>
        <end position="17"/>
    </location>
</feature>
<keyword evidence="4" id="KW-0720">Serine protease</keyword>
<keyword evidence="2" id="KW-0645">Protease</keyword>
<comment type="caution">
    <text evidence="7">The sequence shown here is derived from an EMBL/GenBank/DDBJ whole genome shotgun (WGS) entry which is preliminary data.</text>
</comment>
<dbReference type="GO" id="GO:0008236">
    <property type="term" value="F:serine-type peptidase activity"/>
    <property type="evidence" value="ECO:0007669"/>
    <property type="project" value="UniProtKB-KW"/>
</dbReference>
<dbReference type="InterPro" id="IPR036034">
    <property type="entry name" value="PDZ_sf"/>
</dbReference>
<dbReference type="InterPro" id="IPR005151">
    <property type="entry name" value="Tail-specific_protease"/>
</dbReference>
<dbReference type="InterPro" id="IPR004447">
    <property type="entry name" value="Peptidase_S41A"/>
</dbReference>
<keyword evidence="5" id="KW-0732">Signal</keyword>
<reference evidence="7 8" key="1">
    <citation type="submission" date="2015-08" db="EMBL/GenBank/DDBJ databases">
        <title>Whole genome sequence of Flavobacterium akiainvivens IK-1T, from decaying Wikstroemia oahuensis, an endemic Hawaiian shrub.</title>
        <authorList>
            <person name="Wan X."/>
            <person name="Hou S."/>
            <person name="Saito J."/>
            <person name="Donachie S."/>
        </authorList>
    </citation>
    <scope>NUCLEOTIDE SEQUENCE [LARGE SCALE GENOMIC DNA]</scope>
    <source>
        <strain evidence="7 8">IK-1</strain>
    </source>
</reference>
<dbReference type="InterPro" id="IPR029045">
    <property type="entry name" value="ClpP/crotonase-like_dom_sf"/>
</dbReference>